<dbReference type="InterPro" id="IPR008979">
    <property type="entry name" value="Galactose-bd-like_sf"/>
</dbReference>
<evidence type="ECO:0000256" key="6">
    <source>
        <dbReference type="SAM" id="Phobius"/>
    </source>
</evidence>
<comment type="caution">
    <text evidence="9">The sequence shown here is derived from an EMBL/GenBank/DDBJ whole genome shotgun (WGS) entry which is preliminary data.</text>
</comment>
<dbReference type="InterPro" id="IPR003661">
    <property type="entry name" value="HisK_dim/P_dom"/>
</dbReference>
<evidence type="ECO:0000256" key="3">
    <source>
        <dbReference type="ARBA" id="ARBA00022553"/>
    </source>
</evidence>
<evidence type="ECO:0000256" key="1">
    <source>
        <dbReference type="ARBA" id="ARBA00000085"/>
    </source>
</evidence>
<dbReference type="CDD" id="cd17574">
    <property type="entry name" value="REC_OmpR"/>
    <property type="match status" value="1"/>
</dbReference>
<feature type="transmembrane region" description="Helical" evidence="6">
    <location>
        <begin position="213"/>
        <end position="232"/>
    </location>
</feature>
<dbReference type="InterPro" id="IPR010559">
    <property type="entry name" value="Sig_transdc_His_kin_internal"/>
</dbReference>
<dbReference type="InterPro" id="IPR036097">
    <property type="entry name" value="HisK_dim/P_sf"/>
</dbReference>
<keyword evidence="6" id="KW-1133">Transmembrane helix</keyword>
<dbReference type="Pfam" id="PF02518">
    <property type="entry name" value="HATPase_c"/>
    <property type="match status" value="2"/>
</dbReference>
<dbReference type="SUPFAM" id="SSF55874">
    <property type="entry name" value="ATPase domain of HSP90 chaperone/DNA topoisomerase II/histidine kinase"/>
    <property type="match status" value="2"/>
</dbReference>
<dbReference type="GO" id="GO:0000155">
    <property type="term" value="F:phosphorelay sensor kinase activity"/>
    <property type="evidence" value="ECO:0007669"/>
    <property type="project" value="InterPro"/>
</dbReference>
<dbReference type="InterPro" id="IPR003594">
    <property type="entry name" value="HATPase_dom"/>
</dbReference>
<dbReference type="EMBL" id="VSSQ01000029">
    <property type="protein sequence ID" value="MPL65727.1"/>
    <property type="molecule type" value="Genomic_DNA"/>
</dbReference>
<keyword evidence="3" id="KW-0597">Phosphoprotein</keyword>
<dbReference type="Gene3D" id="3.40.50.2300">
    <property type="match status" value="1"/>
</dbReference>
<feature type="transmembrane region" description="Helical" evidence="6">
    <location>
        <begin position="332"/>
        <end position="349"/>
    </location>
</feature>
<feature type="domain" description="Response regulatory" evidence="8">
    <location>
        <begin position="682"/>
        <end position="798"/>
    </location>
</feature>
<dbReference type="InterPro" id="IPR005467">
    <property type="entry name" value="His_kinase_dom"/>
</dbReference>
<evidence type="ECO:0000259" key="8">
    <source>
        <dbReference type="PROSITE" id="PS50110"/>
    </source>
</evidence>
<protein>
    <recommendedName>
        <fullName evidence="2">histidine kinase</fullName>
        <ecNumber evidence="2">2.7.13.3</ecNumber>
    </recommendedName>
</protein>
<evidence type="ECO:0000256" key="5">
    <source>
        <dbReference type="ARBA" id="ARBA00022777"/>
    </source>
</evidence>
<sequence length="1013" mass="113582">MKKLTHIFSFIFTLLFALNITVAAAPSDKQVYAPPIATDGIIDLQSIDWQNTSVVKLDGEWEFYYQNLLTPQDFTETAAYPRHLVKVPGPWNNYTLEGEPVEGSGYGTYRLIIHTPDASRQLALKFPFPYTAHKLWANGQLISEAGVVTTNVATSEGRFYDKILPIKTAGNRIELVMQVSNFMHDKGGPRRSITFGDQNVLEREFFRSTSINLFTFGFMVALGLTYSFFFLIRHFEKTAAFFAAFVLTFSLRELTTGNSIIVYLLPSLPQTLILRSEYMTMFALVFYAWFVHALLPGKIPDRLIKAITLTSIIQLVLIAFAPVSFFTRILPINQLFLTALLIYLLAVIAKASWQKNHDARLLLIGHLSLVAAIIHDEIYYTDLIQTGDLYSLGVIILTGIQSILVLRRFITAFGVIEVLNQKLTEMNKLKDDFLAEVTHEILTPIHGINGFLDSIKDSAAARLSAPERKSLDTVMAINRRLVNLVTDIQDFLKLKHRDIILHPENIQLKDTVELVIATCRILAGQKNLTFINAVDPSIIVYSDQTKLQQILHNLIENAVKYTPAGEIHISSTLSGNQVTIHIADTGRGIPEDQLSAIFSPYIQIEGETDGQYKGSGLGLSISKTLVELQGGTIWVKSQENDGSVFSFTLPAGSRQAAREAAQQHTPLENTDNHLRTTDTQAAILIVDDEPVNLSILENYLGQQPYQITKAINGRSALEEIAKMDYDLVLLDLMLPDLSGYEVCQHIRKRFTPLELPVLILTVRNKPDDIVLALEIGANDYLAKPFNKRELLARVSSLLLMKKSLKLAVKSERDLLLSQIKPHFFYNVLNTIMGFCITDPRKAYDLLGEFSLFISNRLHYCSIKHFIELGEELTTIRSYLKIETARFGDLLRYEIYCNAPLTYPISPLLIEPLVENAVKHGIREKRNGGCVTVNIETVEEGVQITVTDDGAGMTPERLEDIQNSRLGAVGIGLANVRRRLELDYNQPLHITSSPDAGTTVWFLLPNETTIAKKP</sequence>
<dbReference type="SMART" id="SM00388">
    <property type="entry name" value="HisKA"/>
    <property type="match status" value="1"/>
</dbReference>
<dbReference type="AlphaFoldDB" id="A0A644TH22"/>
<dbReference type="SUPFAM" id="SSF49785">
    <property type="entry name" value="Galactose-binding domain-like"/>
    <property type="match status" value="1"/>
</dbReference>
<dbReference type="PROSITE" id="PS50109">
    <property type="entry name" value="HIS_KIN"/>
    <property type="match status" value="2"/>
</dbReference>
<feature type="transmembrane region" description="Helical" evidence="6">
    <location>
        <begin position="278"/>
        <end position="295"/>
    </location>
</feature>
<name>A0A644TH22_9ZZZZ</name>
<keyword evidence="5 9" id="KW-0418">Kinase</keyword>
<dbReference type="SMART" id="SM00387">
    <property type="entry name" value="HATPase_c"/>
    <property type="match status" value="2"/>
</dbReference>
<dbReference type="Gene3D" id="1.10.287.130">
    <property type="match status" value="1"/>
</dbReference>
<feature type="transmembrane region" description="Helical" evidence="6">
    <location>
        <begin position="392"/>
        <end position="419"/>
    </location>
</feature>
<dbReference type="InterPro" id="IPR011623">
    <property type="entry name" value="7TMR_DISM_rcpt_extracell_dom1"/>
</dbReference>
<dbReference type="CDD" id="cd16922">
    <property type="entry name" value="HATPase_EvgS-ArcB-TorS-like"/>
    <property type="match status" value="1"/>
</dbReference>
<evidence type="ECO:0000259" key="7">
    <source>
        <dbReference type="PROSITE" id="PS50109"/>
    </source>
</evidence>
<accession>A0A644TH22</accession>
<dbReference type="PANTHER" id="PTHR43047:SF72">
    <property type="entry name" value="OSMOSENSING HISTIDINE PROTEIN KINASE SLN1"/>
    <property type="match status" value="1"/>
</dbReference>
<dbReference type="InterPro" id="IPR001789">
    <property type="entry name" value="Sig_transdc_resp-reg_receiver"/>
</dbReference>
<evidence type="ECO:0000256" key="2">
    <source>
        <dbReference type="ARBA" id="ARBA00012438"/>
    </source>
</evidence>
<dbReference type="GO" id="GO:0009927">
    <property type="term" value="F:histidine phosphotransfer kinase activity"/>
    <property type="evidence" value="ECO:0007669"/>
    <property type="project" value="TreeGrafter"/>
</dbReference>
<evidence type="ECO:0000313" key="9">
    <source>
        <dbReference type="EMBL" id="MPL65727.1"/>
    </source>
</evidence>
<dbReference type="PRINTS" id="PR00344">
    <property type="entry name" value="BCTRLSENSOR"/>
</dbReference>
<reference evidence="9" key="1">
    <citation type="submission" date="2019-08" db="EMBL/GenBank/DDBJ databases">
        <authorList>
            <person name="Kucharzyk K."/>
            <person name="Murdoch R.W."/>
            <person name="Higgins S."/>
            <person name="Loffler F."/>
        </authorList>
    </citation>
    <scope>NUCLEOTIDE SEQUENCE</scope>
</reference>
<dbReference type="FunFam" id="3.30.565.10:FF:000010">
    <property type="entry name" value="Sensor histidine kinase RcsC"/>
    <property type="match status" value="1"/>
</dbReference>
<dbReference type="Pfam" id="PF00072">
    <property type="entry name" value="Response_reg"/>
    <property type="match status" value="1"/>
</dbReference>
<feature type="transmembrane region" description="Helical" evidence="6">
    <location>
        <begin position="307"/>
        <end position="326"/>
    </location>
</feature>
<dbReference type="PROSITE" id="PS50110">
    <property type="entry name" value="RESPONSE_REGULATORY"/>
    <property type="match status" value="1"/>
</dbReference>
<dbReference type="SMART" id="SM00448">
    <property type="entry name" value="REC"/>
    <property type="match status" value="1"/>
</dbReference>
<proteinExistence type="predicted"/>
<dbReference type="SUPFAM" id="SSF47384">
    <property type="entry name" value="Homodimeric domain of signal transducing histidine kinase"/>
    <property type="match status" value="1"/>
</dbReference>
<keyword evidence="6" id="KW-0812">Transmembrane</keyword>
<dbReference type="InterPro" id="IPR011006">
    <property type="entry name" value="CheY-like_superfamily"/>
</dbReference>
<comment type="catalytic activity">
    <reaction evidence="1">
        <text>ATP + protein L-histidine = ADP + protein N-phospho-L-histidine.</text>
        <dbReference type="EC" id="2.7.13.3"/>
    </reaction>
</comment>
<dbReference type="Gene3D" id="3.30.565.10">
    <property type="entry name" value="Histidine kinase-like ATPase, C-terminal domain"/>
    <property type="match status" value="2"/>
</dbReference>
<dbReference type="Pfam" id="PF00512">
    <property type="entry name" value="HisKA"/>
    <property type="match status" value="1"/>
</dbReference>
<organism evidence="9">
    <name type="scientific">bioreactor metagenome</name>
    <dbReference type="NCBI Taxonomy" id="1076179"/>
    <lineage>
        <taxon>unclassified sequences</taxon>
        <taxon>metagenomes</taxon>
        <taxon>ecological metagenomes</taxon>
    </lineage>
</organism>
<keyword evidence="4 9" id="KW-0808">Transferase</keyword>
<dbReference type="CDD" id="cd00082">
    <property type="entry name" value="HisKA"/>
    <property type="match status" value="1"/>
</dbReference>
<gene>
    <name evidence="9" type="primary">rcsC_13</name>
    <name evidence="9" type="ORF">SDC9_11391</name>
</gene>
<dbReference type="Pfam" id="PF07695">
    <property type="entry name" value="7TMR-DISM_7TM"/>
    <property type="match status" value="1"/>
</dbReference>
<dbReference type="PANTHER" id="PTHR43047">
    <property type="entry name" value="TWO-COMPONENT HISTIDINE PROTEIN KINASE"/>
    <property type="match status" value="1"/>
</dbReference>
<feature type="domain" description="Histidine kinase" evidence="7">
    <location>
        <begin position="908"/>
        <end position="1007"/>
    </location>
</feature>
<dbReference type="InterPro" id="IPR004358">
    <property type="entry name" value="Sig_transdc_His_kin-like_C"/>
</dbReference>
<dbReference type="Gene3D" id="2.60.120.260">
    <property type="entry name" value="Galactose-binding domain-like"/>
    <property type="match status" value="1"/>
</dbReference>
<feature type="transmembrane region" description="Helical" evidence="6">
    <location>
        <begin position="239"/>
        <end position="266"/>
    </location>
</feature>
<keyword evidence="6" id="KW-0472">Membrane</keyword>
<dbReference type="GO" id="GO:0005886">
    <property type="term" value="C:plasma membrane"/>
    <property type="evidence" value="ECO:0007669"/>
    <property type="project" value="TreeGrafter"/>
</dbReference>
<dbReference type="SUPFAM" id="SSF52172">
    <property type="entry name" value="CheY-like"/>
    <property type="match status" value="1"/>
</dbReference>
<feature type="domain" description="Histidine kinase" evidence="7">
    <location>
        <begin position="436"/>
        <end position="653"/>
    </location>
</feature>
<dbReference type="Pfam" id="PF06580">
    <property type="entry name" value="His_kinase"/>
    <property type="match status" value="1"/>
</dbReference>
<dbReference type="InterPro" id="IPR036890">
    <property type="entry name" value="HATPase_C_sf"/>
</dbReference>
<evidence type="ECO:0000256" key="4">
    <source>
        <dbReference type="ARBA" id="ARBA00022679"/>
    </source>
</evidence>
<dbReference type="EC" id="2.7.13.3" evidence="2"/>